<dbReference type="Gene3D" id="3.30.300.30">
    <property type="match status" value="1"/>
</dbReference>
<dbReference type="EMBL" id="BAABAT010000044">
    <property type="protein sequence ID" value="GAA4261149.1"/>
    <property type="molecule type" value="Genomic_DNA"/>
</dbReference>
<dbReference type="Gene3D" id="3.40.50.12780">
    <property type="entry name" value="N-terminal domain of ligase-like"/>
    <property type="match status" value="1"/>
</dbReference>
<comment type="caution">
    <text evidence="3">The sequence shown here is derived from an EMBL/GenBank/DDBJ whole genome shotgun (WGS) entry which is preliminary data.</text>
</comment>
<feature type="domain" description="AMP-dependent synthetase/ligase" evidence="1">
    <location>
        <begin position="26"/>
        <end position="379"/>
    </location>
</feature>
<sequence>MVGVNRDIFARHADGTRVERVADIIRRRAAATPSLVAVVEPHRSTTFGELDERSSRVAQALLALGVGPGDRVAYIGANAPEFLEVLYGAAKAGAIATAVNNRLAPPEIAAILTDAEPAVLVVDQPSLVPPAHGVPHVVTTGPGYEAWLSAADTADPLVPVAPGDTAVIFYTSGTTGRPKGIMLSGDNLGQALATMHYDMELTTTSVAMAPIPYFHISGLGLALVANLNGASLLLQTASGPDELMTLLSARRVSHAAVVPTILQTLLNLPRSRETDWSALRYLVYGAMPIPLPVIRAATDVFGCQFLQSYGLTESTGGVTVLWPQDHLPPPGKERRLRSVGRPMPGVEVRVVDPVTLQDLPAGERGEVMIGGGHVMRGYWRNPEATAATVVDGWVRTGDGGSFDEDGYLYLHDRIKDMIVSGGENVYPAEVESVLTGHPDLAEVAVVGVASARWGESPVAVVVPRAGREPDEAEVIAWCRERLAHFKCPVAVHVVEALPRNASGKLLKHALRATYARS</sequence>
<dbReference type="PANTHER" id="PTHR43767">
    <property type="entry name" value="LONG-CHAIN-FATTY-ACID--COA LIGASE"/>
    <property type="match status" value="1"/>
</dbReference>
<dbReference type="PROSITE" id="PS00455">
    <property type="entry name" value="AMP_BINDING"/>
    <property type="match status" value="1"/>
</dbReference>
<dbReference type="GO" id="GO:0016874">
    <property type="term" value="F:ligase activity"/>
    <property type="evidence" value="ECO:0007669"/>
    <property type="project" value="UniProtKB-KW"/>
</dbReference>
<organism evidence="3 4">
    <name type="scientific">Dactylosporangium darangshiense</name>
    <dbReference type="NCBI Taxonomy" id="579108"/>
    <lineage>
        <taxon>Bacteria</taxon>
        <taxon>Bacillati</taxon>
        <taxon>Actinomycetota</taxon>
        <taxon>Actinomycetes</taxon>
        <taxon>Micromonosporales</taxon>
        <taxon>Micromonosporaceae</taxon>
        <taxon>Dactylosporangium</taxon>
    </lineage>
</organism>
<dbReference type="InterPro" id="IPR020845">
    <property type="entry name" value="AMP-binding_CS"/>
</dbReference>
<dbReference type="Proteomes" id="UP001500620">
    <property type="component" value="Unassembled WGS sequence"/>
</dbReference>
<dbReference type="InterPro" id="IPR045851">
    <property type="entry name" value="AMP-bd_C_sf"/>
</dbReference>
<keyword evidence="3" id="KW-0436">Ligase</keyword>
<dbReference type="InterPro" id="IPR000873">
    <property type="entry name" value="AMP-dep_synth/lig_dom"/>
</dbReference>
<dbReference type="Pfam" id="PF00501">
    <property type="entry name" value="AMP-binding"/>
    <property type="match status" value="1"/>
</dbReference>
<dbReference type="InterPro" id="IPR050237">
    <property type="entry name" value="ATP-dep_AMP-bd_enzyme"/>
</dbReference>
<evidence type="ECO:0000259" key="1">
    <source>
        <dbReference type="Pfam" id="PF00501"/>
    </source>
</evidence>
<protein>
    <submittedName>
        <fullName evidence="3">Fatty acid--CoA ligase</fullName>
    </submittedName>
</protein>
<reference evidence="4" key="1">
    <citation type="journal article" date="2019" name="Int. J. Syst. Evol. Microbiol.">
        <title>The Global Catalogue of Microorganisms (GCM) 10K type strain sequencing project: providing services to taxonomists for standard genome sequencing and annotation.</title>
        <authorList>
            <consortium name="The Broad Institute Genomics Platform"/>
            <consortium name="The Broad Institute Genome Sequencing Center for Infectious Disease"/>
            <person name="Wu L."/>
            <person name="Ma J."/>
        </authorList>
    </citation>
    <scope>NUCLEOTIDE SEQUENCE [LARGE SCALE GENOMIC DNA]</scope>
    <source>
        <strain evidence="4">JCM 17441</strain>
    </source>
</reference>
<keyword evidence="4" id="KW-1185">Reference proteome</keyword>
<name>A0ABP8DPN1_9ACTN</name>
<gene>
    <name evidence="3" type="ORF">GCM10022255_092660</name>
</gene>
<evidence type="ECO:0000313" key="4">
    <source>
        <dbReference type="Proteomes" id="UP001500620"/>
    </source>
</evidence>
<evidence type="ECO:0000313" key="3">
    <source>
        <dbReference type="EMBL" id="GAA4261149.1"/>
    </source>
</evidence>
<dbReference type="InterPro" id="IPR042099">
    <property type="entry name" value="ANL_N_sf"/>
</dbReference>
<evidence type="ECO:0000259" key="2">
    <source>
        <dbReference type="Pfam" id="PF13193"/>
    </source>
</evidence>
<feature type="domain" description="AMP-binding enzyme C-terminal" evidence="2">
    <location>
        <begin position="429"/>
        <end position="504"/>
    </location>
</feature>
<dbReference type="InterPro" id="IPR025110">
    <property type="entry name" value="AMP-bd_C"/>
</dbReference>
<accession>A0ABP8DPN1</accession>
<dbReference type="PANTHER" id="PTHR43767:SF1">
    <property type="entry name" value="NONRIBOSOMAL PEPTIDE SYNTHASE PES1 (EUROFUNG)-RELATED"/>
    <property type="match status" value="1"/>
</dbReference>
<proteinExistence type="predicted"/>
<dbReference type="Pfam" id="PF13193">
    <property type="entry name" value="AMP-binding_C"/>
    <property type="match status" value="1"/>
</dbReference>
<dbReference type="SUPFAM" id="SSF56801">
    <property type="entry name" value="Acetyl-CoA synthetase-like"/>
    <property type="match status" value="1"/>
</dbReference>
<dbReference type="NCBIfam" id="NF004837">
    <property type="entry name" value="PRK06187.1"/>
    <property type="match status" value="1"/>
</dbReference>